<feature type="domain" description="ATP-dependent DNA ligase family profile" evidence="5">
    <location>
        <begin position="105"/>
        <end position="228"/>
    </location>
</feature>
<keyword evidence="7" id="KW-1185">Reference proteome</keyword>
<dbReference type="EMBL" id="FMUH01000005">
    <property type="protein sequence ID" value="SCX55657.1"/>
    <property type="molecule type" value="Genomic_DNA"/>
</dbReference>
<name>A0A1G4YQC3_9ACTN</name>
<sequence>MVDESTRPMLAVAGELPRTDDGWAYEFKWDGVRVLAHVRAGALRLRARSGTDVTERYPELAALPASLADRDAVLDGEVVALDAQGRPDFGLLQQRMHLTGPEVARTARQVPASYFVFDLLALDGVPLLDRPYRERRELLDTLEPAARRWSPTPWFDADGAGVQAASREHGLEGVVAKRLASPYRPGGRGPEWLKVKNVQHQSVVVGGWRPGNGRRAGGIGSLLVGVQGPDGLRYAGRVGTGFTDRALRELARDVTGRSSSPFAGEVPADVVREAHWVEPDLVGEVVFAGWTGDGHLRHPAWRGLREDVAPTAVVPE</sequence>
<gene>
    <name evidence="6" type="ORF">SAMN03159343_3339</name>
</gene>
<dbReference type="GO" id="GO:0006310">
    <property type="term" value="P:DNA recombination"/>
    <property type="evidence" value="ECO:0007669"/>
    <property type="project" value="InterPro"/>
</dbReference>
<dbReference type="Pfam" id="PF01068">
    <property type="entry name" value="DNA_ligase_A_M"/>
    <property type="match status" value="1"/>
</dbReference>
<keyword evidence="3" id="KW-0436">Ligase</keyword>
<dbReference type="InterPro" id="IPR016059">
    <property type="entry name" value="DNA_ligase_ATP-dep_CS"/>
</dbReference>
<dbReference type="InterPro" id="IPR012310">
    <property type="entry name" value="DNA_ligase_ATP-dep_cent"/>
</dbReference>
<dbReference type="PANTHER" id="PTHR45674:SF4">
    <property type="entry name" value="DNA LIGASE 1"/>
    <property type="match status" value="1"/>
</dbReference>
<accession>A0A1G4YQC3</accession>
<dbReference type="CDD" id="cd07906">
    <property type="entry name" value="Adenylation_DNA_ligase_LigD_LigC"/>
    <property type="match status" value="1"/>
</dbReference>
<dbReference type="SUPFAM" id="SSF50249">
    <property type="entry name" value="Nucleic acid-binding proteins"/>
    <property type="match status" value="1"/>
</dbReference>
<dbReference type="GO" id="GO:0006281">
    <property type="term" value="P:DNA repair"/>
    <property type="evidence" value="ECO:0007669"/>
    <property type="project" value="InterPro"/>
</dbReference>
<proteinExistence type="inferred from homology"/>
<dbReference type="InterPro" id="IPR012309">
    <property type="entry name" value="DNA_ligase_ATP-dep_C"/>
</dbReference>
<evidence type="ECO:0000256" key="1">
    <source>
        <dbReference type="ARBA" id="ARBA00007572"/>
    </source>
</evidence>
<dbReference type="InterPro" id="IPR012340">
    <property type="entry name" value="NA-bd_OB-fold"/>
</dbReference>
<dbReference type="SUPFAM" id="SSF56091">
    <property type="entry name" value="DNA ligase/mRNA capping enzyme, catalytic domain"/>
    <property type="match status" value="1"/>
</dbReference>
<dbReference type="InterPro" id="IPR014146">
    <property type="entry name" value="LigD_ligase_dom"/>
</dbReference>
<dbReference type="Gene3D" id="2.40.50.140">
    <property type="entry name" value="Nucleic acid-binding proteins"/>
    <property type="match status" value="1"/>
</dbReference>
<dbReference type="PROSITE" id="PS50160">
    <property type="entry name" value="DNA_LIGASE_A3"/>
    <property type="match status" value="1"/>
</dbReference>
<reference evidence="7" key="1">
    <citation type="submission" date="2016-10" db="EMBL/GenBank/DDBJ databases">
        <authorList>
            <person name="Varghese N."/>
            <person name="Submissions S."/>
        </authorList>
    </citation>
    <scope>NUCLEOTIDE SEQUENCE [LARGE SCALE GENOMIC DNA]</scope>
    <source>
        <strain evidence="7">DSM 45722</strain>
    </source>
</reference>
<dbReference type="Proteomes" id="UP000198981">
    <property type="component" value="Unassembled WGS sequence"/>
</dbReference>
<evidence type="ECO:0000256" key="2">
    <source>
        <dbReference type="ARBA" id="ARBA00012727"/>
    </source>
</evidence>
<dbReference type="STRING" id="1960309.SAMN03159343_3339"/>
<dbReference type="CDD" id="cd07971">
    <property type="entry name" value="OBF_DNA_ligase_LigD"/>
    <property type="match status" value="1"/>
</dbReference>
<evidence type="ECO:0000256" key="3">
    <source>
        <dbReference type="ARBA" id="ARBA00022598"/>
    </source>
</evidence>
<dbReference type="Gene3D" id="3.30.1490.70">
    <property type="match status" value="1"/>
</dbReference>
<dbReference type="Gene3D" id="3.30.470.30">
    <property type="entry name" value="DNA ligase/mRNA capping enzyme"/>
    <property type="match status" value="1"/>
</dbReference>
<evidence type="ECO:0000313" key="6">
    <source>
        <dbReference type="EMBL" id="SCX55657.1"/>
    </source>
</evidence>
<comment type="similarity">
    <text evidence="1">Belongs to the ATP-dependent DNA ligase family.</text>
</comment>
<dbReference type="PANTHER" id="PTHR45674">
    <property type="entry name" value="DNA LIGASE 1/3 FAMILY MEMBER"/>
    <property type="match status" value="1"/>
</dbReference>
<comment type="catalytic activity">
    <reaction evidence="4">
        <text>ATP + (deoxyribonucleotide)n-3'-hydroxyl + 5'-phospho-(deoxyribonucleotide)m = (deoxyribonucleotide)n+m + AMP + diphosphate.</text>
        <dbReference type="EC" id="6.5.1.1"/>
    </reaction>
</comment>
<evidence type="ECO:0000259" key="5">
    <source>
        <dbReference type="PROSITE" id="PS50160"/>
    </source>
</evidence>
<dbReference type="GO" id="GO:0003910">
    <property type="term" value="F:DNA ligase (ATP) activity"/>
    <property type="evidence" value="ECO:0007669"/>
    <property type="project" value="UniProtKB-EC"/>
</dbReference>
<protein>
    <recommendedName>
        <fullName evidence="2">DNA ligase (ATP)</fullName>
        <ecNumber evidence="2">6.5.1.1</ecNumber>
    </recommendedName>
</protein>
<dbReference type="NCBIfam" id="TIGR02779">
    <property type="entry name" value="NHEJ_ligase_lig"/>
    <property type="match status" value="1"/>
</dbReference>
<dbReference type="EC" id="6.5.1.1" evidence="2"/>
<dbReference type="PROSITE" id="PS00697">
    <property type="entry name" value="DNA_LIGASE_A1"/>
    <property type="match status" value="1"/>
</dbReference>
<dbReference type="InterPro" id="IPR050191">
    <property type="entry name" value="ATP-dep_DNA_ligase"/>
</dbReference>
<dbReference type="AlphaFoldDB" id="A0A1G4YQC3"/>
<dbReference type="GO" id="GO:0005524">
    <property type="term" value="F:ATP binding"/>
    <property type="evidence" value="ECO:0007669"/>
    <property type="project" value="InterPro"/>
</dbReference>
<organism evidence="6 7">
    <name type="scientific">Klenkia marina</name>
    <dbReference type="NCBI Taxonomy" id="1960309"/>
    <lineage>
        <taxon>Bacteria</taxon>
        <taxon>Bacillati</taxon>
        <taxon>Actinomycetota</taxon>
        <taxon>Actinomycetes</taxon>
        <taxon>Geodermatophilales</taxon>
        <taxon>Geodermatophilaceae</taxon>
        <taxon>Klenkia</taxon>
    </lineage>
</organism>
<evidence type="ECO:0000256" key="4">
    <source>
        <dbReference type="ARBA" id="ARBA00034003"/>
    </source>
</evidence>
<dbReference type="Pfam" id="PF04679">
    <property type="entry name" value="DNA_ligase_A_C"/>
    <property type="match status" value="1"/>
</dbReference>
<evidence type="ECO:0000313" key="7">
    <source>
        <dbReference type="Proteomes" id="UP000198981"/>
    </source>
</evidence>